<dbReference type="PANTHER" id="PTHR45709:SF2">
    <property type="entry name" value="LARGE SUBUNIT GTPASE 1 HOMOLOG"/>
    <property type="match status" value="1"/>
</dbReference>
<keyword evidence="9" id="KW-1185">Reference proteome</keyword>
<dbReference type="CDD" id="cd01857">
    <property type="entry name" value="HSR1_MMR1"/>
    <property type="match status" value="1"/>
</dbReference>
<dbReference type="SUPFAM" id="SSF52540">
    <property type="entry name" value="P-loop containing nucleoside triphosphate hydrolases"/>
    <property type="match status" value="1"/>
</dbReference>
<feature type="compositionally biased region" description="Acidic residues" evidence="6">
    <location>
        <begin position="289"/>
        <end position="311"/>
    </location>
</feature>
<name>A0AAI8VGJ7_9PEZI</name>
<feature type="domain" description="CP-type G" evidence="7">
    <location>
        <begin position="176"/>
        <end position="407"/>
    </location>
</feature>
<dbReference type="GO" id="GO:0003924">
    <property type="term" value="F:GTPase activity"/>
    <property type="evidence" value="ECO:0007669"/>
    <property type="project" value="InterPro"/>
</dbReference>
<dbReference type="InterPro" id="IPR043358">
    <property type="entry name" value="GNL1-like"/>
</dbReference>
<proteinExistence type="predicted"/>
<evidence type="ECO:0000256" key="6">
    <source>
        <dbReference type="SAM" id="MobiDB-lite"/>
    </source>
</evidence>
<evidence type="ECO:0000313" key="9">
    <source>
        <dbReference type="Proteomes" id="UP001295740"/>
    </source>
</evidence>
<feature type="compositionally biased region" description="Basic and acidic residues" evidence="6">
    <location>
        <begin position="20"/>
        <end position="31"/>
    </location>
</feature>
<sequence length="658" mass="73096">MPQPKSKTSLGLGNSLMNDRFGKGKGSDRKKGGAGVTRINHATGEEYITNEKKEASWVKMRSVTQQGALDEFLATAELAGTDFTAEKMNNVKIIHTDQRNPYLLSATEERNILGKHNKHRASLTVPRRPQWDASTTASELDQRERESFLNWRRGLAELQEHNDLLLTPFERNLEVWRQLWRVIERSDLVVQIVDARNPLMFRSEDLENYVKDVNAAKKNLLLVNKADMMTTKQRKAWSKYFKEKRIAYRFFSASLAKQLNDSRDLEDEEPLQGESSNPKTIQAQQPVDSSEEDSEDDSEDDSAEETDEEPEASGASLVDSDDDTRILTVEELEDIFIKHAYDPDDPDKKLEIGLVGYPNVGKSSTINALIGAKKVSVSATPGKTKHFQTIHLSDNVILCDCPGLVFPNFATTKADLVCNGVLPIDQMREATGPATLVAHRIPQPFLEAVYGIHIHTRPLEEGGTGSPTASELLAAYAKARGFKTQGVGSPDESRAARHILKDYVNGKLLYVAPPPGWDDSANFNRELYDAAHLPEKRRAQLQAAMEALDVGDGESTIDTEVLALPTGAKSQKLDKTFFAQNGGNAGHMTMPFNRKYTEQGKDQAQAQARGLSGRKARAMIALETGLDPKDVQLGSSKKHFKGHMKGKKRQDNKMLGQD</sequence>
<keyword evidence="5" id="KW-0342">GTP-binding</keyword>
<evidence type="ECO:0000259" key="7">
    <source>
        <dbReference type="PROSITE" id="PS51721"/>
    </source>
</evidence>
<dbReference type="InterPro" id="IPR006073">
    <property type="entry name" value="GTP-bd"/>
</dbReference>
<dbReference type="InterPro" id="IPR030378">
    <property type="entry name" value="G_CP_dom"/>
</dbReference>
<evidence type="ECO:0000256" key="2">
    <source>
        <dbReference type="ARBA" id="ARBA00022490"/>
    </source>
</evidence>
<evidence type="ECO:0000256" key="4">
    <source>
        <dbReference type="ARBA" id="ARBA00022801"/>
    </source>
</evidence>
<dbReference type="InterPro" id="IPR027417">
    <property type="entry name" value="P-loop_NTPase"/>
</dbReference>
<dbReference type="GO" id="GO:0005829">
    <property type="term" value="C:cytosol"/>
    <property type="evidence" value="ECO:0007669"/>
    <property type="project" value="TreeGrafter"/>
</dbReference>
<feature type="compositionally biased region" description="Polar residues" evidence="6">
    <location>
        <begin position="273"/>
        <end position="287"/>
    </location>
</feature>
<feature type="region of interest" description="Disordered" evidence="6">
    <location>
        <begin position="261"/>
        <end position="320"/>
    </location>
</feature>
<evidence type="ECO:0000256" key="1">
    <source>
        <dbReference type="ARBA" id="ARBA00004496"/>
    </source>
</evidence>
<feature type="compositionally biased region" description="Polar residues" evidence="6">
    <location>
        <begin position="1"/>
        <end position="17"/>
    </location>
</feature>
<evidence type="ECO:0000313" key="8">
    <source>
        <dbReference type="EMBL" id="CAJ2507358.1"/>
    </source>
</evidence>
<reference evidence="8" key="1">
    <citation type="submission" date="2023-10" db="EMBL/GenBank/DDBJ databases">
        <authorList>
            <person name="Hackl T."/>
        </authorList>
    </citation>
    <scope>NUCLEOTIDE SEQUENCE</scope>
</reference>
<dbReference type="AlphaFoldDB" id="A0AAI8VGJ7"/>
<keyword evidence="3" id="KW-0547">Nucleotide-binding</keyword>
<dbReference type="EMBL" id="CAUWAG010000010">
    <property type="protein sequence ID" value="CAJ2507358.1"/>
    <property type="molecule type" value="Genomic_DNA"/>
</dbReference>
<evidence type="ECO:0000256" key="3">
    <source>
        <dbReference type="ARBA" id="ARBA00022741"/>
    </source>
</evidence>
<feature type="compositionally biased region" description="Basic residues" evidence="6">
    <location>
        <begin position="636"/>
        <end position="650"/>
    </location>
</feature>
<accession>A0AAI8VGJ7</accession>
<dbReference type="PROSITE" id="PS51721">
    <property type="entry name" value="G_CP"/>
    <property type="match status" value="1"/>
</dbReference>
<dbReference type="GO" id="GO:0000054">
    <property type="term" value="P:ribosomal subunit export from nucleus"/>
    <property type="evidence" value="ECO:0007669"/>
    <property type="project" value="TreeGrafter"/>
</dbReference>
<dbReference type="Proteomes" id="UP001295740">
    <property type="component" value="Unassembled WGS sequence"/>
</dbReference>
<comment type="caution">
    <text evidence="8">The sequence shown here is derived from an EMBL/GenBank/DDBJ whole genome shotgun (WGS) entry which is preliminary data.</text>
</comment>
<gene>
    <name evidence="8" type="ORF">KHLLAP_LOCUS7826</name>
</gene>
<comment type="subcellular location">
    <subcellularLocation>
        <location evidence="1">Cytoplasm</location>
    </subcellularLocation>
</comment>
<dbReference type="Gene3D" id="3.40.50.300">
    <property type="entry name" value="P-loop containing nucleotide triphosphate hydrolases"/>
    <property type="match status" value="1"/>
</dbReference>
<dbReference type="GO" id="GO:0005525">
    <property type="term" value="F:GTP binding"/>
    <property type="evidence" value="ECO:0007669"/>
    <property type="project" value="UniProtKB-KW"/>
</dbReference>
<organism evidence="8 9">
    <name type="scientific">Anthostomella pinea</name>
    <dbReference type="NCBI Taxonomy" id="933095"/>
    <lineage>
        <taxon>Eukaryota</taxon>
        <taxon>Fungi</taxon>
        <taxon>Dikarya</taxon>
        <taxon>Ascomycota</taxon>
        <taxon>Pezizomycotina</taxon>
        <taxon>Sordariomycetes</taxon>
        <taxon>Xylariomycetidae</taxon>
        <taxon>Xylariales</taxon>
        <taxon>Xylariaceae</taxon>
        <taxon>Anthostomella</taxon>
    </lineage>
</organism>
<feature type="region of interest" description="Disordered" evidence="6">
    <location>
        <begin position="624"/>
        <end position="658"/>
    </location>
</feature>
<keyword evidence="2" id="KW-0963">Cytoplasm</keyword>
<feature type="region of interest" description="Disordered" evidence="6">
    <location>
        <begin position="1"/>
        <end position="36"/>
    </location>
</feature>
<keyword evidence="4" id="KW-0378">Hydrolase</keyword>
<protein>
    <submittedName>
        <fullName evidence="8">Uu.00g085440.m01.CDS01</fullName>
    </submittedName>
</protein>
<dbReference type="PANTHER" id="PTHR45709">
    <property type="entry name" value="LARGE SUBUNIT GTPASE 1 HOMOLOG-RELATED"/>
    <property type="match status" value="1"/>
</dbReference>
<dbReference type="Pfam" id="PF01926">
    <property type="entry name" value="MMR_HSR1"/>
    <property type="match status" value="1"/>
</dbReference>
<dbReference type="FunFam" id="3.40.50.300:FF:001151">
    <property type="entry name" value="Large subunit GTPase 1"/>
    <property type="match status" value="1"/>
</dbReference>
<evidence type="ECO:0000256" key="5">
    <source>
        <dbReference type="ARBA" id="ARBA00023134"/>
    </source>
</evidence>